<organism evidence="1 2">
    <name type="scientific">Kibdelosporangium banguiense</name>
    <dbReference type="NCBI Taxonomy" id="1365924"/>
    <lineage>
        <taxon>Bacteria</taxon>
        <taxon>Bacillati</taxon>
        <taxon>Actinomycetota</taxon>
        <taxon>Actinomycetes</taxon>
        <taxon>Pseudonocardiales</taxon>
        <taxon>Pseudonocardiaceae</taxon>
        <taxon>Kibdelosporangium</taxon>
    </lineage>
</organism>
<protein>
    <submittedName>
        <fullName evidence="1">Uncharacterized protein</fullName>
    </submittedName>
</protein>
<dbReference type="Proteomes" id="UP001519332">
    <property type="component" value="Unassembled WGS sequence"/>
</dbReference>
<dbReference type="EMBL" id="JAGINW010000001">
    <property type="protein sequence ID" value="MBP2323857.1"/>
    <property type="molecule type" value="Genomic_DNA"/>
</dbReference>
<gene>
    <name evidence="1" type="ORF">JOF56_004242</name>
</gene>
<comment type="caution">
    <text evidence="1">The sequence shown here is derived from an EMBL/GenBank/DDBJ whole genome shotgun (WGS) entry which is preliminary data.</text>
</comment>
<evidence type="ECO:0000313" key="1">
    <source>
        <dbReference type="EMBL" id="MBP2323857.1"/>
    </source>
</evidence>
<accession>A0ABS4THE3</accession>
<reference evidence="1 2" key="1">
    <citation type="submission" date="2021-03" db="EMBL/GenBank/DDBJ databases">
        <title>Sequencing the genomes of 1000 actinobacteria strains.</title>
        <authorList>
            <person name="Klenk H.-P."/>
        </authorList>
    </citation>
    <scope>NUCLEOTIDE SEQUENCE [LARGE SCALE GENOMIC DNA]</scope>
    <source>
        <strain evidence="1 2">DSM 46670</strain>
    </source>
</reference>
<proteinExistence type="predicted"/>
<name>A0ABS4THE3_9PSEU</name>
<keyword evidence="2" id="KW-1185">Reference proteome</keyword>
<sequence>MAAFSTCGLKTDRVLRDTPKEMALCWVDATP</sequence>
<evidence type="ECO:0000313" key="2">
    <source>
        <dbReference type="Proteomes" id="UP001519332"/>
    </source>
</evidence>